<keyword evidence="2" id="KW-1185">Reference proteome</keyword>
<dbReference type="Proteomes" id="UP000027265">
    <property type="component" value="Unassembled WGS sequence"/>
</dbReference>
<organism evidence="1 2">
    <name type="scientific">Jaapia argillacea MUCL 33604</name>
    <dbReference type="NCBI Taxonomy" id="933084"/>
    <lineage>
        <taxon>Eukaryota</taxon>
        <taxon>Fungi</taxon>
        <taxon>Dikarya</taxon>
        <taxon>Basidiomycota</taxon>
        <taxon>Agaricomycotina</taxon>
        <taxon>Agaricomycetes</taxon>
        <taxon>Agaricomycetidae</taxon>
        <taxon>Jaapiales</taxon>
        <taxon>Jaapiaceae</taxon>
        <taxon>Jaapia</taxon>
    </lineage>
</organism>
<dbReference type="HOGENOM" id="CLU_1190062_0_0_1"/>
<dbReference type="AlphaFoldDB" id="A0A067PSP3"/>
<proteinExistence type="predicted"/>
<gene>
    <name evidence="1" type="ORF">JAAARDRAFT_210027</name>
</gene>
<reference evidence="2" key="1">
    <citation type="journal article" date="2014" name="Proc. Natl. Acad. Sci. U.S.A.">
        <title>Extensive sampling of basidiomycete genomes demonstrates inadequacy of the white-rot/brown-rot paradigm for wood decay fungi.</title>
        <authorList>
            <person name="Riley R."/>
            <person name="Salamov A.A."/>
            <person name="Brown D.W."/>
            <person name="Nagy L.G."/>
            <person name="Floudas D."/>
            <person name="Held B.W."/>
            <person name="Levasseur A."/>
            <person name="Lombard V."/>
            <person name="Morin E."/>
            <person name="Otillar R."/>
            <person name="Lindquist E.A."/>
            <person name="Sun H."/>
            <person name="LaButti K.M."/>
            <person name="Schmutz J."/>
            <person name="Jabbour D."/>
            <person name="Luo H."/>
            <person name="Baker S.E."/>
            <person name="Pisabarro A.G."/>
            <person name="Walton J.D."/>
            <person name="Blanchette R.A."/>
            <person name="Henrissat B."/>
            <person name="Martin F."/>
            <person name="Cullen D."/>
            <person name="Hibbett D.S."/>
            <person name="Grigoriev I.V."/>
        </authorList>
    </citation>
    <scope>NUCLEOTIDE SEQUENCE [LARGE SCALE GENOMIC DNA]</scope>
    <source>
        <strain evidence="2">MUCL 33604</strain>
    </source>
</reference>
<dbReference type="InParanoid" id="A0A067PSP3"/>
<evidence type="ECO:0000313" key="2">
    <source>
        <dbReference type="Proteomes" id="UP000027265"/>
    </source>
</evidence>
<accession>A0A067PSP3</accession>
<evidence type="ECO:0000313" key="1">
    <source>
        <dbReference type="EMBL" id="KDQ53341.1"/>
    </source>
</evidence>
<sequence length="233" mass="26902">MNPMMDVTNLQYTQSKEKLTEIMVRTTSLFSISPTPSLLFLSKLESPSISKRRKIGSKVWMIQILRFPRPSSFQERKTFFNKCDYISRLSPKTPLEAFRIVNACWAALACMTDQDLRAIDDRSSGKIATDVADPSYSQYMLEKQGYIPSIPKHLPDRIAAAMNLRHRLVVIGDVIRYKDRRTECLAEWTVTDCIHSEARGDLYMITRGNPPESKELTYEEMQHVMAHYNPDEE</sequence>
<dbReference type="EMBL" id="KL197734">
    <property type="protein sequence ID" value="KDQ53341.1"/>
    <property type="molecule type" value="Genomic_DNA"/>
</dbReference>
<protein>
    <submittedName>
        <fullName evidence="1">Uncharacterized protein</fullName>
    </submittedName>
</protein>
<name>A0A067PSP3_9AGAM</name>